<dbReference type="KEGG" id="sap:Sulac_1167"/>
<protein>
    <submittedName>
        <fullName evidence="1">Uncharacterized protein</fullName>
    </submittedName>
</protein>
<dbReference type="Gene3D" id="3.30.460.10">
    <property type="entry name" value="Beta Polymerase, domain 2"/>
    <property type="match status" value="1"/>
</dbReference>
<evidence type="ECO:0000313" key="1">
    <source>
        <dbReference type="EMBL" id="AEW04667.1"/>
    </source>
</evidence>
<dbReference type="InterPro" id="IPR043519">
    <property type="entry name" value="NT_sf"/>
</dbReference>
<dbReference type="HOGENOM" id="CLU_1234476_0_0_9"/>
<name>G8TUM0_SULAD</name>
<dbReference type="SUPFAM" id="SSF81301">
    <property type="entry name" value="Nucleotidyltransferase"/>
    <property type="match status" value="1"/>
</dbReference>
<dbReference type="EMBL" id="CP003179">
    <property type="protein sequence ID" value="AEW04667.1"/>
    <property type="molecule type" value="Genomic_DNA"/>
</dbReference>
<dbReference type="Proteomes" id="UP000005439">
    <property type="component" value="Chromosome"/>
</dbReference>
<proteinExistence type="predicted"/>
<dbReference type="AlphaFoldDB" id="G8TUM0"/>
<accession>G8TUM0</accession>
<evidence type="ECO:0000313" key="2">
    <source>
        <dbReference type="Proteomes" id="UP000005439"/>
    </source>
</evidence>
<reference evidence="1 2" key="2">
    <citation type="journal article" date="2012" name="Stand. Genomic Sci.">
        <title>Complete genome sequence of the moderately thermophilic mineral-sulfide-oxidizing firmicute Sulfobacillus acidophilus type strain (NAL(T)).</title>
        <authorList>
            <person name="Anderson I."/>
            <person name="Chertkov O."/>
            <person name="Chen A."/>
            <person name="Saunders E."/>
            <person name="Lapidus A."/>
            <person name="Nolan M."/>
            <person name="Lucas S."/>
            <person name="Hammon N."/>
            <person name="Deshpande S."/>
            <person name="Cheng J.F."/>
            <person name="Han C."/>
            <person name="Tapia R."/>
            <person name="Goodwin L.A."/>
            <person name="Pitluck S."/>
            <person name="Liolios K."/>
            <person name="Pagani I."/>
            <person name="Ivanova N."/>
            <person name="Mikhailova N."/>
            <person name="Pati A."/>
            <person name="Palaniappan K."/>
            <person name="Land M."/>
            <person name="Pan C."/>
            <person name="Rohde M."/>
            <person name="Pukall R."/>
            <person name="Goker M."/>
            <person name="Detter J.C."/>
            <person name="Woyke T."/>
            <person name="Bristow J."/>
            <person name="Eisen J.A."/>
            <person name="Markowitz V."/>
            <person name="Hugenholtz P."/>
            <person name="Kyrpides N.C."/>
            <person name="Klenk H.P."/>
            <person name="Mavromatis K."/>
        </authorList>
    </citation>
    <scope>NUCLEOTIDE SEQUENCE [LARGE SCALE GENOMIC DNA]</scope>
    <source>
        <strain evidence="2">ATCC 700253 / DSM 10332 / NAL</strain>
    </source>
</reference>
<dbReference type="PATRIC" id="fig|679936.5.peg.1226"/>
<sequence>MGQLVQSYELSKLPDAWRIRLTDVLALLPPCRIVICYGSQWGGIPRMSSDYDVLVIGDQSLTDQKIVELRRSVRTIWLDVDWRWLSIQGARANRLINPTLNWIIQTGCVLGDATLLGEPVPTPILSILGAAQDVMVELEDLQQWDDPWGDDRREYRQLAKRLVVLEQTLSGIADSQKLSEEVQHIMESPDVENLLMRRTEQVIWQARHMTGNAGDRMLESIIHG</sequence>
<reference evidence="2" key="1">
    <citation type="submission" date="2011-12" db="EMBL/GenBank/DDBJ databases">
        <title>The complete genome of chromosome of Sulfobacillus acidophilus DSM 10332.</title>
        <authorList>
            <person name="Lucas S."/>
            <person name="Han J."/>
            <person name="Lapidus A."/>
            <person name="Bruce D."/>
            <person name="Goodwin L."/>
            <person name="Pitluck S."/>
            <person name="Peters L."/>
            <person name="Kyrpides N."/>
            <person name="Mavromatis K."/>
            <person name="Ivanova N."/>
            <person name="Mikhailova N."/>
            <person name="Chertkov O."/>
            <person name="Saunders E."/>
            <person name="Detter J.C."/>
            <person name="Tapia R."/>
            <person name="Han C."/>
            <person name="Land M."/>
            <person name="Hauser L."/>
            <person name="Markowitz V."/>
            <person name="Cheng J.-F."/>
            <person name="Hugenholtz P."/>
            <person name="Woyke T."/>
            <person name="Wu D."/>
            <person name="Pukall R."/>
            <person name="Gehrich-Schroeter G."/>
            <person name="Schneider S."/>
            <person name="Klenk H.-P."/>
            <person name="Eisen J.A."/>
        </authorList>
    </citation>
    <scope>NUCLEOTIDE SEQUENCE [LARGE SCALE GENOMIC DNA]</scope>
    <source>
        <strain evidence="2">ATCC 700253 / DSM 10332 / NAL</strain>
    </source>
</reference>
<keyword evidence="2" id="KW-1185">Reference proteome</keyword>
<organism evidence="1 2">
    <name type="scientific">Sulfobacillus acidophilus (strain ATCC 700253 / DSM 10332 / NAL)</name>
    <dbReference type="NCBI Taxonomy" id="679936"/>
    <lineage>
        <taxon>Bacteria</taxon>
        <taxon>Bacillati</taxon>
        <taxon>Bacillota</taxon>
        <taxon>Clostridia</taxon>
        <taxon>Eubacteriales</taxon>
        <taxon>Clostridiales Family XVII. Incertae Sedis</taxon>
        <taxon>Sulfobacillus</taxon>
    </lineage>
</organism>
<dbReference type="STRING" id="679936.Sulac_1167"/>
<gene>
    <name evidence="1" type="ordered locus">Sulac_1167</name>
</gene>